<feature type="compositionally biased region" description="Low complexity" evidence="1">
    <location>
        <begin position="465"/>
        <end position="475"/>
    </location>
</feature>
<feature type="region of interest" description="Disordered" evidence="1">
    <location>
        <begin position="528"/>
        <end position="547"/>
    </location>
</feature>
<name>A0AAV5J784_9ROSI</name>
<dbReference type="CDD" id="cd01650">
    <property type="entry name" value="RT_nLTR_like"/>
    <property type="match status" value="1"/>
</dbReference>
<feature type="region of interest" description="Disordered" evidence="1">
    <location>
        <begin position="359"/>
        <end position="389"/>
    </location>
</feature>
<dbReference type="InterPro" id="IPR036691">
    <property type="entry name" value="Endo/exonu/phosph_ase_sf"/>
</dbReference>
<dbReference type="Pfam" id="PF00078">
    <property type="entry name" value="RVT_1"/>
    <property type="match status" value="1"/>
</dbReference>
<dbReference type="PROSITE" id="PS50878">
    <property type="entry name" value="RT_POL"/>
    <property type="match status" value="1"/>
</dbReference>
<evidence type="ECO:0000256" key="1">
    <source>
        <dbReference type="SAM" id="MobiDB-lite"/>
    </source>
</evidence>
<sequence length="1405" mass="160994">MEVRDQKSFQDLEPKPQTRSYAEVVRSHQEKDKEEKGSKHFTVNLSEGQRSGRSQAKSEGGGNDNRKVWQEKGKSANWAGFEYNVNPEEFAWLEGCYVGTVYSVEMVRNLQEKFYMEGYFACRIRAMGGKLVLLDCDDKNELKELVESATEWLSQWFTDVKPWSPEKVADERSWGKFICLDDNTSQKRRFDVARFLLSTPSMKTISVSRQIKINGSMYNVKFTEEEFTNSFFSLKQDFMPSFQSESENEESWSLDSDKEDSDLEKIAEWEQEKKRDGEPEEEDDEVAYSTGEIDGRYLTQDLQVKKGEIEAVAESSVRIQISNENFYGAAEEGVLQNQGNLEIVKGKLGFNEKLRKRLNCKPKSQGSSPSDVGSIKEGLGQGLRGVGPSMGKIIELNKDKGIKAVINESEKGKAVQRELDGDEGKRQRSKQKGSRGDKATSSVEEVRESILWDQEGEEEQEQISKKMGSSGAKASTAEEEGSDLIQWDHEDEAVQTQILKQKGPVAHLQKRKKKVKLCTAVYRKEGSAGVQRRKKNLGGGAKQTRETKKGRLVPEFLASPNGEIAGESISDSGIENCNRAWKEKMHSHLAKEIWELAKQLGATTETDEAMVQKIEEMERRDRQQKEKMVNREAEEAKKETKLEVVDRRLCRRVWGSDNFDWIFKPSEGLSGGLLCIWESTVFKMKEVFEGRSFVGVFGAWGEERIPVHFVNIYSPCTLAGKRELWEELGNLINRRKGRWCVGGDFNAVTRVEERAGCKDPTIEMNDFNSFIHDAGLIDLPLIGRKYTWYSSNGRQMSRIDRFLIFVDWLEKWGDVKQWGLGRSVSDHCPLVLKNEKVDWGPKPFKFFDAWLEQPDCKELIRKTWNSAAEEGRKGFRLKEKLKGTKKALKEWSGSHMSELDSKIKEAEKMIASLDEKGESVQLSEEENIRRKGCFLDLWKNLRIKERMWQQKSRKMWLRDGDANTKFYHNCVKGRWRRNELNSIQVNGKQLREVGELKEGVAKYFQDLFTEYDRRRPKLDGINFKQLSHEDNETLMAEFTEVEVKNAVWDCEPTKSPGPDGFNFKFIKAMWEDIKEDIMGYIQEFHERGKMEKGANASFIVLIPKVENPQRIEDYRPISLIGVMYKILAKLLANRLRKVLDKIIGEQQMAFIKGRQLLDGVIIANEVIEEVKRKKKSSFIFKVDFEKAYDKVSWDFIDYMLMRMGFAAKWRKWMKECLQSSTVSILINGSPTRQFSVSKGIRQGDPLSPFLFLIVAEGLNGLMASAVDKNLFKGARIGNVDVTVSHLQFADDTIFFGEASKENIQVIKCVLRTFELASGLKINYGKSQLMGIGSRFCAEETIPSSRTNLSDFLPSMPPPESTPHLSNRESWSLFKYSNLEDDDYAISGQSFLFPVSLLAIDRKFLT</sequence>
<dbReference type="SUPFAM" id="SSF56219">
    <property type="entry name" value="DNase I-like"/>
    <property type="match status" value="1"/>
</dbReference>
<protein>
    <recommendedName>
        <fullName evidence="2">Reverse transcriptase domain-containing protein</fullName>
    </recommendedName>
</protein>
<dbReference type="Gene3D" id="3.60.10.10">
    <property type="entry name" value="Endonuclease/exonuclease/phosphatase"/>
    <property type="match status" value="1"/>
</dbReference>
<feature type="region of interest" description="Disordered" evidence="1">
    <location>
        <begin position="409"/>
        <end position="482"/>
    </location>
</feature>
<dbReference type="EMBL" id="BPVZ01000028">
    <property type="protein sequence ID" value="GKV07790.1"/>
    <property type="molecule type" value="Genomic_DNA"/>
</dbReference>
<comment type="caution">
    <text evidence="3">The sequence shown here is derived from an EMBL/GenBank/DDBJ whole genome shotgun (WGS) entry which is preliminary data.</text>
</comment>
<feature type="compositionally biased region" description="Basic and acidic residues" evidence="1">
    <location>
        <begin position="1"/>
        <end position="16"/>
    </location>
</feature>
<feature type="region of interest" description="Disordered" evidence="1">
    <location>
        <begin position="270"/>
        <end position="292"/>
    </location>
</feature>
<proteinExistence type="predicted"/>
<organism evidence="3 4">
    <name type="scientific">Rubroshorea leprosula</name>
    <dbReference type="NCBI Taxonomy" id="152421"/>
    <lineage>
        <taxon>Eukaryota</taxon>
        <taxon>Viridiplantae</taxon>
        <taxon>Streptophyta</taxon>
        <taxon>Embryophyta</taxon>
        <taxon>Tracheophyta</taxon>
        <taxon>Spermatophyta</taxon>
        <taxon>Magnoliopsida</taxon>
        <taxon>eudicotyledons</taxon>
        <taxon>Gunneridae</taxon>
        <taxon>Pentapetalae</taxon>
        <taxon>rosids</taxon>
        <taxon>malvids</taxon>
        <taxon>Malvales</taxon>
        <taxon>Dipterocarpaceae</taxon>
        <taxon>Rubroshorea</taxon>
    </lineage>
</organism>
<feature type="compositionally biased region" description="Basic and acidic residues" evidence="1">
    <location>
        <begin position="434"/>
        <end position="450"/>
    </location>
</feature>
<gene>
    <name evidence="3" type="ORF">SLEP1_g19511</name>
</gene>
<dbReference type="InterPro" id="IPR000477">
    <property type="entry name" value="RT_dom"/>
</dbReference>
<dbReference type="PANTHER" id="PTHR31635">
    <property type="entry name" value="REVERSE TRANSCRIPTASE DOMAIN-CONTAINING PROTEIN-RELATED"/>
    <property type="match status" value="1"/>
</dbReference>
<evidence type="ECO:0000259" key="2">
    <source>
        <dbReference type="PROSITE" id="PS50878"/>
    </source>
</evidence>
<keyword evidence="4" id="KW-1185">Reference proteome</keyword>
<dbReference type="Proteomes" id="UP001054252">
    <property type="component" value="Unassembled WGS sequence"/>
</dbReference>
<feature type="domain" description="Reverse transcriptase" evidence="2">
    <location>
        <begin position="1083"/>
        <end position="1348"/>
    </location>
</feature>
<evidence type="ECO:0000313" key="3">
    <source>
        <dbReference type="EMBL" id="GKV07790.1"/>
    </source>
</evidence>
<feature type="compositionally biased region" description="Polar residues" evidence="1">
    <location>
        <begin position="41"/>
        <end position="57"/>
    </location>
</feature>
<dbReference type="SUPFAM" id="SSF56672">
    <property type="entry name" value="DNA/RNA polymerases"/>
    <property type="match status" value="1"/>
</dbReference>
<evidence type="ECO:0000313" key="4">
    <source>
        <dbReference type="Proteomes" id="UP001054252"/>
    </source>
</evidence>
<feature type="region of interest" description="Disordered" evidence="1">
    <location>
        <begin position="1"/>
        <end position="68"/>
    </location>
</feature>
<dbReference type="InterPro" id="IPR043502">
    <property type="entry name" value="DNA/RNA_pol_sf"/>
</dbReference>
<accession>A0AAV5J784</accession>
<feature type="compositionally biased region" description="Basic and acidic residues" evidence="1">
    <location>
        <begin position="409"/>
        <end position="426"/>
    </location>
</feature>
<dbReference type="PANTHER" id="PTHR31635:SF196">
    <property type="entry name" value="REVERSE TRANSCRIPTASE DOMAIN-CONTAINING PROTEIN-RELATED"/>
    <property type="match status" value="1"/>
</dbReference>
<feature type="compositionally biased region" description="Polar residues" evidence="1">
    <location>
        <begin position="362"/>
        <end position="371"/>
    </location>
</feature>
<feature type="compositionally biased region" description="Basic and acidic residues" evidence="1">
    <location>
        <begin position="25"/>
        <end position="38"/>
    </location>
</feature>
<reference evidence="3 4" key="1">
    <citation type="journal article" date="2021" name="Commun. Biol.">
        <title>The genome of Shorea leprosula (Dipterocarpaceae) highlights the ecological relevance of drought in aseasonal tropical rainforests.</title>
        <authorList>
            <person name="Ng K.K.S."/>
            <person name="Kobayashi M.J."/>
            <person name="Fawcett J.A."/>
            <person name="Hatakeyama M."/>
            <person name="Paape T."/>
            <person name="Ng C.H."/>
            <person name="Ang C.C."/>
            <person name="Tnah L.H."/>
            <person name="Lee C.T."/>
            <person name="Nishiyama T."/>
            <person name="Sese J."/>
            <person name="O'Brien M.J."/>
            <person name="Copetti D."/>
            <person name="Mohd Noor M.I."/>
            <person name="Ong R.C."/>
            <person name="Putra M."/>
            <person name="Sireger I.Z."/>
            <person name="Indrioko S."/>
            <person name="Kosugi Y."/>
            <person name="Izuno A."/>
            <person name="Isagi Y."/>
            <person name="Lee S.L."/>
            <person name="Shimizu K.K."/>
        </authorList>
    </citation>
    <scope>NUCLEOTIDE SEQUENCE [LARGE SCALE GENOMIC DNA]</scope>
    <source>
        <strain evidence="3">214</strain>
    </source>
</reference>